<protein>
    <recommendedName>
        <fullName evidence="4 11">Guanylate kinase</fullName>
        <ecNumber evidence="3 11">2.7.4.8</ecNumber>
    </recommendedName>
    <alternativeName>
        <fullName evidence="9 11">GMP kinase</fullName>
    </alternativeName>
</protein>
<dbReference type="SMART" id="SM00072">
    <property type="entry name" value="GuKc"/>
    <property type="match status" value="1"/>
</dbReference>
<dbReference type="Proteomes" id="UP000440004">
    <property type="component" value="Unassembled WGS sequence"/>
</dbReference>
<evidence type="ECO:0000256" key="4">
    <source>
        <dbReference type="ARBA" id="ARBA00016296"/>
    </source>
</evidence>
<name>A0A6A7KA17_9FIRM</name>
<keyword evidence="6 11" id="KW-0547">Nucleotide-binding</keyword>
<dbReference type="EC" id="2.7.4.8" evidence="3 11"/>
<dbReference type="InterPro" id="IPR008144">
    <property type="entry name" value="Guanylate_kin-like_dom"/>
</dbReference>
<reference evidence="13 14" key="1">
    <citation type="submission" date="2019-10" db="EMBL/GenBank/DDBJ databases">
        <title>Alkalibaculum tamaniensis sp.nov., a new alkaliphilic acetogen, isolated on methoxylated aromatics from a mud volcano.</title>
        <authorList>
            <person name="Khomyakova M.A."/>
            <person name="Merkel A.Y."/>
            <person name="Bonch-Osmolovskaya E.A."/>
            <person name="Slobodkin A.I."/>
        </authorList>
    </citation>
    <scope>NUCLEOTIDE SEQUENCE [LARGE SCALE GENOMIC DNA]</scope>
    <source>
        <strain evidence="13 14">M08DMB</strain>
    </source>
</reference>
<keyword evidence="8 11" id="KW-0067">ATP-binding</keyword>
<dbReference type="AlphaFoldDB" id="A0A6A7KA17"/>
<keyword evidence="7 11" id="KW-0418">Kinase</keyword>
<evidence type="ECO:0000256" key="8">
    <source>
        <dbReference type="ARBA" id="ARBA00022840"/>
    </source>
</evidence>
<evidence type="ECO:0000256" key="6">
    <source>
        <dbReference type="ARBA" id="ARBA00022741"/>
    </source>
</evidence>
<evidence type="ECO:0000256" key="11">
    <source>
        <dbReference type="HAMAP-Rule" id="MF_00328"/>
    </source>
</evidence>
<comment type="similarity">
    <text evidence="2 11">Belongs to the guanylate kinase family.</text>
</comment>
<dbReference type="GO" id="GO:0005829">
    <property type="term" value="C:cytosol"/>
    <property type="evidence" value="ECO:0007669"/>
    <property type="project" value="TreeGrafter"/>
</dbReference>
<dbReference type="CDD" id="cd00071">
    <property type="entry name" value="GMPK"/>
    <property type="match status" value="1"/>
</dbReference>
<dbReference type="PANTHER" id="PTHR23117">
    <property type="entry name" value="GUANYLATE KINASE-RELATED"/>
    <property type="match status" value="1"/>
</dbReference>
<evidence type="ECO:0000256" key="2">
    <source>
        <dbReference type="ARBA" id="ARBA00005790"/>
    </source>
</evidence>
<comment type="function">
    <text evidence="1 11">Essential for recycling GMP and indirectly, cGMP.</text>
</comment>
<evidence type="ECO:0000256" key="1">
    <source>
        <dbReference type="ARBA" id="ARBA00003531"/>
    </source>
</evidence>
<dbReference type="GO" id="GO:0005524">
    <property type="term" value="F:ATP binding"/>
    <property type="evidence" value="ECO:0007669"/>
    <property type="project" value="UniProtKB-UniRule"/>
</dbReference>
<keyword evidence="5 11" id="KW-0808">Transferase</keyword>
<evidence type="ECO:0000256" key="10">
    <source>
        <dbReference type="ARBA" id="ARBA00048594"/>
    </source>
</evidence>
<keyword evidence="14" id="KW-1185">Reference proteome</keyword>
<comment type="subcellular location">
    <subcellularLocation>
        <location evidence="11">Cytoplasm</location>
    </subcellularLocation>
</comment>
<dbReference type="EMBL" id="WHNX01000013">
    <property type="protein sequence ID" value="MPW26027.1"/>
    <property type="molecule type" value="Genomic_DNA"/>
</dbReference>
<evidence type="ECO:0000313" key="13">
    <source>
        <dbReference type="EMBL" id="MPW26027.1"/>
    </source>
</evidence>
<proteinExistence type="inferred from homology"/>
<dbReference type="NCBIfam" id="TIGR03263">
    <property type="entry name" value="guanyl_kin"/>
    <property type="match status" value="1"/>
</dbReference>
<sequence length="212" mass="24050">MREIIVTKFYQKEKGLLIVISGPSGAGKGTVCKELLNNYDNLLVSISATTRDPRPGEVDGENYYFINKENFLDMIGNNQFLEYAKVYDNYYGTPSKQVLDLMDQGTDVILEIDIQGASQVRANYPEGIYIFVVPPSINELKKRITERGTENKTQMDKRLDCAYDEIRNANKYSYIVINDKVDIAAKQIAAIITAEKCRSVRLESKIEEIIGR</sequence>
<dbReference type="PROSITE" id="PS50052">
    <property type="entry name" value="GUANYLATE_KINASE_2"/>
    <property type="match status" value="1"/>
</dbReference>
<gene>
    <name evidence="11" type="primary">gmk</name>
    <name evidence="13" type="ORF">GC105_09515</name>
</gene>
<dbReference type="InterPro" id="IPR017665">
    <property type="entry name" value="Guanylate_kinase"/>
</dbReference>
<dbReference type="InterPro" id="IPR008145">
    <property type="entry name" value="GK/Ca_channel_bsu"/>
</dbReference>
<dbReference type="SUPFAM" id="SSF52540">
    <property type="entry name" value="P-loop containing nucleoside triphosphate hydrolases"/>
    <property type="match status" value="1"/>
</dbReference>
<evidence type="ECO:0000259" key="12">
    <source>
        <dbReference type="PROSITE" id="PS50052"/>
    </source>
</evidence>
<feature type="domain" description="Guanylate kinase-like" evidence="12">
    <location>
        <begin position="15"/>
        <end position="193"/>
    </location>
</feature>
<dbReference type="FunFam" id="3.30.63.10:FF:000002">
    <property type="entry name" value="Guanylate kinase 1"/>
    <property type="match status" value="1"/>
</dbReference>
<dbReference type="PROSITE" id="PS00856">
    <property type="entry name" value="GUANYLATE_KINASE_1"/>
    <property type="match status" value="1"/>
</dbReference>
<dbReference type="Gene3D" id="3.40.50.300">
    <property type="entry name" value="P-loop containing nucleotide triphosphate hydrolases"/>
    <property type="match status" value="1"/>
</dbReference>
<comment type="catalytic activity">
    <reaction evidence="10 11">
        <text>GMP + ATP = GDP + ADP</text>
        <dbReference type="Rhea" id="RHEA:20780"/>
        <dbReference type="ChEBI" id="CHEBI:30616"/>
        <dbReference type="ChEBI" id="CHEBI:58115"/>
        <dbReference type="ChEBI" id="CHEBI:58189"/>
        <dbReference type="ChEBI" id="CHEBI:456216"/>
        <dbReference type="EC" id="2.7.4.8"/>
    </reaction>
</comment>
<evidence type="ECO:0000256" key="3">
    <source>
        <dbReference type="ARBA" id="ARBA00012961"/>
    </source>
</evidence>
<dbReference type="PANTHER" id="PTHR23117:SF13">
    <property type="entry name" value="GUANYLATE KINASE"/>
    <property type="match status" value="1"/>
</dbReference>
<dbReference type="Gene3D" id="3.30.63.10">
    <property type="entry name" value="Guanylate Kinase phosphate binding domain"/>
    <property type="match status" value="1"/>
</dbReference>
<evidence type="ECO:0000313" key="14">
    <source>
        <dbReference type="Proteomes" id="UP000440004"/>
    </source>
</evidence>
<evidence type="ECO:0000256" key="5">
    <source>
        <dbReference type="ARBA" id="ARBA00022679"/>
    </source>
</evidence>
<comment type="caution">
    <text evidence="13">The sequence shown here is derived from an EMBL/GenBank/DDBJ whole genome shotgun (WGS) entry which is preliminary data.</text>
</comment>
<dbReference type="HAMAP" id="MF_00328">
    <property type="entry name" value="Guanylate_kinase"/>
    <property type="match status" value="1"/>
</dbReference>
<accession>A0A6A7KA17</accession>
<organism evidence="13 14">
    <name type="scientific">Alkalibaculum sporogenes</name>
    <dbReference type="NCBI Taxonomy" id="2655001"/>
    <lineage>
        <taxon>Bacteria</taxon>
        <taxon>Bacillati</taxon>
        <taxon>Bacillota</taxon>
        <taxon>Clostridia</taxon>
        <taxon>Eubacteriales</taxon>
        <taxon>Eubacteriaceae</taxon>
        <taxon>Alkalibaculum</taxon>
    </lineage>
</organism>
<dbReference type="GO" id="GO:0004385">
    <property type="term" value="F:GMP kinase activity"/>
    <property type="evidence" value="ECO:0007669"/>
    <property type="project" value="UniProtKB-UniRule"/>
</dbReference>
<feature type="binding site" evidence="11">
    <location>
        <begin position="22"/>
        <end position="29"/>
    </location>
    <ligand>
        <name>ATP</name>
        <dbReference type="ChEBI" id="CHEBI:30616"/>
    </ligand>
</feature>
<evidence type="ECO:0000256" key="7">
    <source>
        <dbReference type="ARBA" id="ARBA00022777"/>
    </source>
</evidence>
<dbReference type="InterPro" id="IPR020590">
    <property type="entry name" value="Guanylate_kinase_CS"/>
</dbReference>
<dbReference type="Pfam" id="PF00625">
    <property type="entry name" value="Guanylate_kin"/>
    <property type="match status" value="1"/>
</dbReference>
<evidence type="ECO:0000256" key="9">
    <source>
        <dbReference type="ARBA" id="ARBA00030128"/>
    </source>
</evidence>
<dbReference type="InterPro" id="IPR027417">
    <property type="entry name" value="P-loop_NTPase"/>
</dbReference>
<keyword evidence="11" id="KW-0963">Cytoplasm</keyword>